<dbReference type="AlphaFoldDB" id="A0A081BZM8"/>
<keyword evidence="3" id="KW-1185">Reference proteome</keyword>
<evidence type="ECO:0000313" key="3">
    <source>
        <dbReference type="Proteomes" id="UP000030661"/>
    </source>
</evidence>
<dbReference type="InterPro" id="IPR036278">
    <property type="entry name" value="Sialidase_sf"/>
</dbReference>
<dbReference type="Gene3D" id="2.120.10.10">
    <property type="match status" value="2"/>
</dbReference>
<organism evidence="2">
    <name type="scientific">Vecturithrix granuli</name>
    <dbReference type="NCBI Taxonomy" id="1499967"/>
    <lineage>
        <taxon>Bacteria</taxon>
        <taxon>Candidatus Moduliflexota</taxon>
        <taxon>Candidatus Vecturitrichia</taxon>
        <taxon>Candidatus Vecturitrichales</taxon>
        <taxon>Candidatus Vecturitrichaceae</taxon>
        <taxon>Candidatus Vecturithrix</taxon>
    </lineage>
</organism>
<name>A0A081BZM8_VECG1</name>
<reference evidence="2" key="1">
    <citation type="journal article" date="2015" name="PeerJ">
        <title>First genomic representation of candidate bacterial phylum KSB3 points to enhanced environmental sensing as a trigger of wastewater bulking.</title>
        <authorList>
            <person name="Sekiguchi Y."/>
            <person name="Ohashi A."/>
            <person name="Parks D.H."/>
            <person name="Yamauchi T."/>
            <person name="Tyson G.W."/>
            <person name="Hugenholtz P."/>
        </authorList>
    </citation>
    <scope>NUCLEOTIDE SEQUENCE [LARGE SCALE GENOMIC DNA]</scope>
</reference>
<sequence length="514" mass="56572">MKRFVVYVCLCCLFVGGGMSFAQDKDLGTGKAGGPGAGQKVEKPSIVQVPPIALRSEEKTLLNDLRTARKAGDSETARELQVTLDALHGMTSRISLPEEDEHQQQAGLVTDRVESKDLRKWATGDVRINSSSIDVREPSMVSTPAGVLYVAVQNNTNGQVYIYRSTDGGQSWTYWFWLTTGGTTSRHPSIAYAEKSSTEKFVYVAMEGTTSSSKWVDVFRINTVGEAWIAETVATTSITTNDIYPEICTDYPDFTILHYVYVTYALKSVDYYPVYFSRSTDFGNTWSTPTNITGGSENSSWEARPDITYGTSNGDLFVVFEKPALSEIRNWVTQSTNSGNSWGTPVSLSSGGSGKEYHPRVSAAFGNNSVLVAYTRDFQNSGDLDINYAYTTNGGTSWSKGWGLSTSSTSDEDGVELSRSDSLGNFHAAFTRYPEYDVRYTQIPTSFSSGWTTLVTVNEEASASTGYPRPAVCANPTKPEAQEAGIAWTDFRDTYYDVFFDSGYLSDSYLLWTK</sequence>
<accession>A0A081BZM8</accession>
<dbReference type="CDD" id="cd15482">
    <property type="entry name" value="Sialidase_non-viral"/>
    <property type="match status" value="2"/>
</dbReference>
<feature type="signal peptide" evidence="1">
    <location>
        <begin position="1"/>
        <end position="22"/>
    </location>
</feature>
<proteinExistence type="predicted"/>
<dbReference type="EMBL" id="DF820466">
    <property type="protein sequence ID" value="GAK57783.1"/>
    <property type="molecule type" value="Genomic_DNA"/>
</dbReference>
<dbReference type="Proteomes" id="UP000030661">
    <property type="component" value="Unassembled WGS sequence"/>
</dbReference>
<protein>
    <recommendedName>
        <fullName evidence="4">Exo-alpha-sialidase</fullName>
    </recommendedName>
</protein>
<evidence type="ECO:0000313" key="2">
    <source>
        <dbReference type="EMBL" id="GAK57783.1"/>
    </source>
</evidence>
<dbReference type="HOGENOM" id="CLU_529625_0_0_0"/>
<dbReference type="SUPFAM" id="SSF50939">
    <property type="entry name" value="Sialidases"/>
    <property type="match status" value="1"/>
</dbReference>
<evidence type="ECO:0000256" key="1">
    <source>
        <dbReference type="SAM" id="SignalP"/>
    </source>
</evidence>
<feature type="chain" id="PRO_5001755436" description="Exo-alpha-sialidase" evidence="1">
    <location>
        <begin position="23"/>
        <end position="514"/>
    </location>
</feature>
<evidence type="ECO:0008006" key="4">
    <source>
        <dbReference type="Google" id="ProtNLM"/>
    </source>
</evidence>
<gene>
    <name evidence="2" type="ORF">U27_04750</name>
</gene>
<keyword evidence="1" id="KW-0732">Signal</keyword>